<proteinExistence type="predicted"/>
<evidence type="ECO:0000313" key="1">
    <source>
        <dbReference type="EMBL" id="CDW29650.1"/>
    </source>
</evidence>
<accession>A0A0K2TUY6</accession>
<dbReference type="EMBL" id="HACA01012289">
    <property type="protein sequence ID" value="CDW29650.1"/>
    <property type="molecule type" value="Transcribed_RNA"/>
</dbReference>
<sequence length="150" mass="16612">TSTTILSKETYTCAASSPDTFIRCYVVDIKNKILYVCDKDTDLNTPICYSRHHETENIKKLPLYVNGRRGYKNPGRVFFSGPDGKAHLSSTNGEVIETHPALDASQISFLVSHIHLPGYEPSEWSSNISSVEIDGVPYKATFEGILIGDV</sequence>
<name>A0A0K2TUY6_LEPSM</name>
<dbReference type="AlphaFoldDB" id="A0A0K2TUY6"/>
<feature type="non-terminal residue" evidence="1">
    <location>
        <position position="1"/>
    </location>
</feature>
<protein>
    <submittedName>
        <fullName evidence="1">Uncharacterized protein</fullName>
    </submittedName>
</protein>
<organism evidence="1">
    <name type="scientific">Lepeophtheirus salmonis</name>
    <name type="common">Salmon louse</name>
    <name type="synonym">Caligus salmonis</name>
    <dbReference type="NCBI Taxonomy" id="72036"/>
    <lineage>
        <taxon>Eukaryota</taxon>
        <taxon>Metazoa</taxon>
        <taxon>Ecdysozoa</taxon>
        <taxon>Arthropoda</taxon>
        <taxon>Crustacea</taxon>
        <taxon>Multicrustacea</taxon>
        <taxon>Hexanauplia</taxon>
        <taxon>Copepoda</taxon>
        <taxon>Siphonostomatoida</taxon>
        <taxon>Caligidae</taxon>
        <taxon>Lepeophtheirus</taxon>
    </lineage>
</organism>
<reference evidence="1" key="1">
    <citation type="submission" date="2014-05" db="EMBL/GenBank/DDBJ databases">
        <authorList>
            <person name="Chronopoulou M."/>
        </authorList>
    </citation>
    <scope>NUCLEOTIDE SEQUENCE</scope>
    <source>
        <tissue evidence="1">Whole organism</tissue>
    </source>
</reference>